<evidence type="ECO:0000256" key="3">
    <source>
        <dbReference type="ARBA" id="ARBA00023163"/>
    </source>
</evidence>
<proteinExistence type="predicted"/>
<protein>
    <submittedName>
        <fullName evidence="6">TetR/AcrR family transcriptional regulator C-terminal domain-containing protein</fullName>
    </submittedName>
</protein>
<evidence type="ECO:0000313" key="7">
    <source>
        <dbReference type="Proteomes" id="UP001500427"/>
    </source>
</evidence>
<dbReference type="InterPro" id="IPR004111">
    <property type="entry name" value="Repressor_TetR_C"/>
</dbReference>
<dbReference type="PANTHER" id="PTHR30055">
    <property type="entry name" value="HTH-TYPE TRANSCRIPTIONAL REGULATOR RUTR"/>
    <property type="match status" value="1"/>
</dbReference>
<dbReference type="Pfam" id="PF00440">
    <property type="entry name" value="TetR_N"/>
    <property type="match status" value="1"/>
</dbReference>
<gene>
    <name evidence="6" type="ORF">GCM10023258_33230</name>
</gene>
<dbReference type="SUPFAM" id="SSF46689">
    <property type="entry name" value="Homeodomain-like"/>
    <property type="match status" value="1"/>
</dbReference>
<feature type="DNA-binding region" description="H-T-H motif" evidence="4">
    <location>
        <begin position="28"/>
        <end position="47"/>
    </location>
</feature>
<dbReference type="InterPro" id="IPR001647">
    <property type="entry name" value="HTH_TetR"/>
</dbReference>
<evidence type="ECO:0000256" key="2">
    <source>
        <dbReference type="ARBA" id="ARBA00023125"/>
    </source>
</evidence>
<keyword evidence="7" id="KW-1185">Reference proteome</keyword>
<dbReference type="PANTHER" id="PTHR30055:SF151">
    <property type="entry name" value="TRANSCRIPTIONAL REGULATORY PROTEIN"/>
    <property type="match status" value="1"/>
</dbReference>
<sequence>MSQTKLTRERILDEAIVMVDADGVHALTMRRLGARLGVEAMAIYRYVNGREDLLEGVVDRLVSTLQIDPGHQMEPLDGWQAFLQWMAHNVRRLALDHPNAFPLIATRHPAAPWLRPPLRSMRVVEEFLGGLLSRGFTEEQAVRTYRVFTSFLIGHLLLESAARGAELSPPGVPLDEGEAAVPNTDARLDLGEFPIVVRLAAELEAEHVDADFEESLEHLLERLDLELSQ</sequence>
<feature type="domain" description="HTH tetR-type" evidence="5">
    <location>
        <begin position="5"/>
        <end position="65"/>
    </location>
</feature>
<comment type="caution">
    <text evidence="6">The sequence shown here is derived from an EMBL/GenBank/DDBJ whole genome shotgun (WGS) entry which is preliminary data.</text>
</comment>
<keyword evidence="2 4" id="KW-0238">DNA-binding</keyword>
<dbReference type="Proteomes" id="UP001500427">
    <property type="component" value="Unassembled WGS sequence"/>
</dbReference>
<name>A0ABP9JM49_9MICO</name>
<keyword evidence="3" id="KW-0804">Transcription</keyword>
<dbReference type="Gene3D" id="1.10.10.60">
    <property type="entry name" value="Homeodomain-like"/>
    <property type="match status" value="1"/>
</dbReference>
<evidence type="ECO:0000259" key="5">
    <source>
        <dbReference type="PROSITE" id="PS50977"/>
    </source>
</evidence>
<keyword evidence="1" id="KW-0805">Transcription regulation</keyword>
<accession>A0ABP9JM49</accession>
<organism evidence="6 7">
    <name type="scientific">Terrabacter aeriphilus</name>
    <dbReference type="NCBI Taxonomy" id="515662"/>
    <lineage>
        <taxon>Bacteria</taxon>
        <taxon>Bacillati</taxon>
        <taxon>Actinomycetota</taxon>
        <taxon>Actinomycetes</taxon>
        <taxon>Micrococcales</taxon>
        <taxon>Intrasporangiaceae</taxon>
        <taxon>Terrabacter</taxon>
    </lineage>
</organism>
<evidence type="ECO:0000313" key="6">
    <source>
        <dbReference type="EMBL" id="GAA5033408.1"/>
    </source>
</evidence>
<dbReference type="Gene3D" id="1.10.357.10">
    <property type="entry name" value="Tetracycline Repressor, domain 2"/>
    <property type="match status" value="1"/>
</dbReference>
<dbReference type="EMBL" id="BAABIW010000022">
    <property type="protein sequence ID" value="GAA5033408.1"/>
    <property type="molecule type" value="Genomic_DNA"/>
</dbReference>
<dbReference type="InterPro" id="IPR009057">
    <property type="entry name" value="Homeodomain-like_sf"/>
</dbReference>
<dbReference type="SUPFAM" id="SSF48498">
    <property type="entry name" value="Tetracyclin repressor-like, C-terminal domain"/>
    <property type="match status" value="1"/>
</dbReference>
<dbReference type="InterPro" id="IPR050109">
    <property type="entry name" value="HTH-type_TetR-like_transc_reg"/>
</dbReference>
<dbReference type="RefSeq" id="WP_345508630.1">
    <property type="nucleotide sequence ID" value="NZ_BAABIW010000022.1"/>
</dbReference>
<dbReference type="InterPro" id="IPR036271">
    <property type="entry name" value="Tet_transcr_reg_TetR-rel_C_sf"/>
</dbReference>
<evidence type="ECO:0000256" key="1">
    <source>
        <dbReference type="ARBA" id="ARBA00023015"/>
    </source>
</evidence>
<dbReference type="PROSITE" id="PS50977">
    <property type="entry name" value="HTH_TETR_2"/>
    <property type="match status" value="1"/>
</dbReference>
<reference evidence="7" key="1">
    <citation type="journal article" date="2019" name="Int. J. Syst. Evol. Microbiol.">
        <title>The Global Catalogue of Microorganisms (GCM) 10K type strain sequencing project: providing services to taxonomists for standard genome sequencing and annotation.</title>
        <authorList>
            <consortium name="The Broad Institute Genomics Platform"/>
            <consortium name="The Broad Institute Genome Sequencing Center for Infectious Disease"/>
            <person name="Wu L."/>
            <person name="Ma J."/>
        </authorList>
    </citation>
    <scope>NUCLEOTIDE SEQUENCE [LARGE SCALE GENOMIC DNA]</scope>
    <source>
        <strain evidence="7">JCM 17687</strain>
    </source>
</reference>
<dbReference type="Pfam" id="PF02909">
    <property type="entry name" value="TetR_C_1"/>
    <property type="match status" value="1"/>
</dbReference>
<evidence type="ECO:0000256" key="4">
    <source>
        <dbReference type="PROSITE-ProRule" id="PRU00335"/>
    </source>
</evidence>